<dbReference type="Proteomes" id="UP000824469">
    <property type="component" value="Unassembled WGS sequence"/>
</dbReference>
<evidence type="ECO:0000313" key="2">
    <source>
        <dbReference type="Proteomes" id="UP000824469"/>
    </source>
</evidence>
<name>A0AA38FHG2_TAXCH</name>
<dbReference type="AlphaFoldDB" id="A0AA38FHG2"/>
<gene>
    <name evidence="1" type="ORF">KI387_013695</name>
</gene>
<organism evidence="1 2">
    <name type="scientific">Taxus chinensis</name>
    <name type="common">Chinese yew</name>
    <name type="synonym">Taxus wallichiana var. chinensis</name>
    <dbReference type="NCBI Taxonomy" id="29808"/>
    <lineage>
        <taxon>Eukaryota</taxon>
        <taxon>Viridiplantae</taxon>
        <taxon>Streptophyta</taxon>
        <taxon>Embryophyta</taxon>
        <taxon>Tracheophyta</taxon>
        <taxon>Spermatophyta</taxon>
        <taxon>Pinopsida</taxon>
        <taxon>Pinidae</taxon>
        <taxon>Conifers II</taxon>
        <taxon>Cupressales</taxon>
        <taxon>Taxaceae</taxon>
        <taxon>Taxus</taxon>
    </lineage>
</organism>
<proteinExistence type="predicted"/>
<protein>
    <submittedName>
        <fullName evidence="1">Uncharacterized protein</fullName>
    </submittedName>
</protein>
<accession>A0AA38FHG2</accession>
<evidence type="ECO:0000313" key="1">
    <source>
        <dbReference type="EMBL" id="KAH9302112.1"/>
    </source>
</evidence>
<reference evidence="1 2" key="1">
    <citation type="journal article" date="2021" name="Nat. Plants">
        <title>The Taxus genome provides insights into paclitaxel biosynthesis.</title>
        <authorList>
            <person name="Xiong X."/>
            <person name="Gou J."/>
            <person name="Liao Q."/>
            <person name="Li Y."/>
            <person name="Zhou Q."/>
            <person name="Bi G."/>
            <person name="Li C."/>
            <person name="Du R."/>
            <person name="Wang X."/>
            <person name="Sun T."/>
            <person name="Guo L."/>
            <person name="Liang H."/>
            <person name="Lu P."/>
            <person name="Wu Y."/>
            <person name="Zhang Z."/>
            <person name="Ro D.K."/>
            <person name="Shang Y."/>
            <person name="Huang S."/>
            <person name="Yan J."/>
        </authorList>
    </citation>
    <scope>NUCLEOTIDE SEQUENCE [LARGE SCALE GENOMIC DNA]</scope>
    <source>
        <strain evidence="1">Ta-2019</strain>
    </source>
</reference>
<feature type="non-terminal residue" evidence="1">
    <location>
        <position position="1"/>
    </location>
</feature>
<comment type="caution">
    <text evidence="1">The sequence shown here is derived from an EMBL/GenBank/DDBJ whole genome shotgun (WGS) entry which is preliminary data.</text>
</comment>
<sequence>YPHQMVEQFNIWKLRMKMFLLNKDLLNIVEGTKTKPAQDADMISEWESKEGRARSCILLSLSDNVLLHVSEAKSAKEA</sequence>
<dbReference type="EMBL" id="JAHRHJ020000009">
    <property type="protein sequence ID" value="KAH9302112.1"/>
    <property type="molecule type" value="Genomic_DNA"/>
</dbReference>
<dbReference type="Pfam" id="PF14223">
    <property type="entry name" value="Retrotran_gag_2"/>
    <property type="match status" value="1"/>
</dbReference>
<keyword evidence="2" id="KW-1185">Reference proteome</keyword>